<name>A0ABW4RXG8_9ACTN</name>
<dbReference type="InterPro" id="IPR051458">
    <property type="entry name" value="Cyt/Met_Dipeptidase"/>
</dbReference>
<dbReference type="SUPFAM" id="SSF53187">
    <property type="entry name" value="Zn-dependent exopeptidases"/>
    <property type="match status" value="1"/>
</dbReference>
<dbReference type="PANTHER" id="PTHR43270:SF12">
    <property type="entry name" value="SUCCINYL-DIAMINOPIMELATE DESUCCINYLASE"/>
    <property type="match status" value="1"/>
</dbReference>
<evidence type="ECO:0000313" key="5">
    <source>
        <dbReference type="EMBL" id="MFD1891006.1"/>
    </source>
</evidence>
<sequence>MSHDDAALVSKAQSVFPGVLKDLEMLVGIESVSSLPEKSGDVLRSAQAVGQLLAEIGCPDVRVITEGGQPAVIAHFPAPEGQPTVCLYAHHDVQPTGDESLWSSDPFTPTQRDGRLYGRGSSDDKAGIAVHLAALRAFDGKPPVGVTLFIEGEEEIGSPSLRTIIERHHDELASDVFVICDSYNWDVDAPAFTRTLRGLADCTVEVRTLDHALHSGAMGGIVPDALTSLCRLIATLHDEKGNVAIKGLKSSEAPDLDYPEDRLRTESGILDGVEWLGEGSAVSRMWNKPAVSVLAIDATSVANASNTLAPVASAKISLRVAPGDDAESAEDALVRHLESHAPFGAQVTVTRGETGQPGIIGFEGPTCDAAFDAFRTAWGKDPVFIGCGGSIPMVADFQQAFPEATVLVTAVADPDSRPHGIDESQHLGDLEKACLAETLMLARLAR</sequence>
<dbReference type="Proteomes" id="UP001597326">
    <property type="component" value="Unassembled WGS sequence"/>
</dbReference>
<dbReference type="EMBL" id="JBHUFZ010000028">
    <property type="protein sequence ID" value="MFD1891006.1"/>
    <property type="molecule type" value="Genomic_DNA"/>
</dbReference>
<protein>
    <submittedName>
        <fullName evidence="5">Dipeptidase</fullName>
    </submittedName>
</protein>
<dbReference type="Pfam" id="PF01546">
    <property type="entry name" value="Peptidase_M20"/>
    <property type="match status" value="1"/>
</dbReference>
<proteinExistence type="predicted"/>
<dbReference type="RefSeq" id="WP_343874335.1">
    <property type="nucleotide sequence ID" value="NZ_BAAAIX010000026.1"/>
</dbReference>
<dbReference type="Pfam" id="PF07687">
    <property type="entry name" value="M20_dimer"/>
    <property type="match status" value="1"/>
</dbReference>
<dbReference type="PANTHER" id="PTHR43270">
    <property type="entry name" value="BETA-ALA-HIS DIPEPTIDASE"/>
    <property type="match status" value="1"/>
</dbReference>
<keyword evidence="6" id="KW-1185">Reference proteome</keyword>
<keyword evidence="1" id="KW-0645">Protease</keyword>
<evidence type="ECO:0000259" key="4">
    <source>
        <dbReference type="Pfam" id="PF07687"/>
    </source>
</evidence>
<gene>
    <name evidence="5" type="ORF">ACFSCS_12555</name>
</gene>
<organism evidence="5 6">
    <name type="scientific">Luteococcus peritonei</name>
    <dbReference type="NCBI Taxonomy" id="88874"/>
    <lineage>
        <taxon>Bacteria</taxon>
        <taxon>Bacillati</taxon>
        <taxon>Actinomycetota</taxon>
        <taxon>Actinomycetes</taxon>
        <taxon>Propionibacteriales</taxon>
        <taxon>Propionibacteriaceae</taxon>
        <taxon>Luteococcus</taxon>
    </lineage>
</organism>
<reference evidence="6" key="1">
    <citation type="journal article" date="2019" name="Int. J. Syst. Evol. Microbiol.">
        <title>The Global Catalogue of Microorganisms (GCM) 10K type strain sequencing project: providing services to taxonomists for standard genome sequencing and annotation.</title>
        <authorList>
            <consortium name="The Broad Institute Genomics Platform"/>
            <consortium name="The Broad Institute Genome Sequencing Center for Infectious Disease"/>
            <person name="Wu L."/>
            <person name="Ma J."/>
        </authorList>
    </citation>
    <scope>NUCLEOTIDE SEQUENCE [LARGE SCALE GENOMIC DNA]</scope>
    <source>
        <strain evidence="6">CAIM 431</strain>
    </source>
</reference>
<keyword evidence="3" id="KW-0378">Hydrolase</keyword>
<dbReference type="Gene3D" id="3.30.70.360">
    <property type="match status" value="1"/>
</dbReference>
<dbReference type="Gene3D" id="3.40.630.10">
    <property type="entry name" value="Zn peptidases"/>
    <property type="match status" value="1"/>
</dbReference>
<keyword evidence="2" id="KW-0479">Metal-binding</keyword>
<feature type="domain" description="Peptidase M20 dimerisation" evidence="4">
    <location>
        <begin position="196"/>
        <end position="342"/>
    </location>
</feature>
<comment type="caution">
    <text evidence="5">The sequence shown here is derived from an EMBL/GenBank/DDBJ whole genome shotgun (WGS) entry which is preliminary data.</text>
</comment>
<dbReference type="InterPro" id="IPR011650">
    <property type="entry name" value="Peptidase_M20_dimer"/>
</dbReference>
<evidence type="ECO:0000256" key="2">
    <source>
        <dbReference type="ARBA" id="ARBA00022723"/>
    </source>
</evidence>
<dbReference type="NCBIfam" id="NF005914">
    <property type="entry name" value="PRK07907.1"/>
    <property type="match status" value="1"/>
</dbReference>
<evidence type="ECO:0000256" key="3">
    <source>
        <dbReference type="ARBA" id="ARBA00022801"/>
    </source>
</evidence>
<evidence type="ECO:0000313" key="6">
    <source>
        <dbReference type="Proteomes" id="UP001597326"/>
    </source>
</evidence>
<dbReference type="InterPro" id="IPR002933">
    <property type="entry name" value="Peptidase_M20"/>
</dbReference>
<accession>A0ABW4RXG8</accession>
<evidence type="ECO:0000256" key="1">
    <source>
        <dbReference type="ARBA" id="ARBA00022670"/>
    </source>
</evidence>